<gene>
    <name evidence="7" type="ORF">R4I43_25910</name>
</gene>
<dbReference type="PANTHER" id="PTHR42718:SF39">
    <property type="entry name" value="ACTINORHODIN TRANSPORTER-RELATED"/>
    <property type="match status" value="1"/>
</dbReference>
<dbReference type="PANTHER" id="PTHR42718">
    <property type="entry name" value="MAJOR FACILITATOR SUPERFAMILY MULTIDRUG TRANSPORTER MFSC"/>
    <property type="match status" value="1"/>
</dbReference>
<evidence type="ECO:0000256" key="2">
    <source>
        <dbReference type="ARBA" id="ARBA00022692"/>
    </source>
</evidence>
<dbReference type="InterPro" id="IPR011701">
    <property type="entry name" value="MFS"/>
</dbReference>
<dbReference type="InterPro" id="IPR020846">
    <property type="entry name" value="MFS_dom"/>
</dbReference>
<feature type="transmembrane region" description="Helical" evidence="5">
    <location>
        <begin position="233"/>
        <end position="254"/>
    </location>
</feature>
<feature type="transmembrane region" description="Helical" evidence="5">
    <location>
        <begin position="86"/>
        <end position="104"/>
    </location>
</feature>
<keyword evidence="4 5" id="KW-0472">Membrane</keyword>
<feature type="transmembrane region" description="Helical" evidence="5">
    <location>
        <begin position="144"/>
        <end position="170"/>
    </location>
</feature>
<feature type="transmembrane region" description="Helical" evidence="5">
    <location>
        <begin position="416"/>
        <end position="434"/>
    </location>
</feature>
<dbReference type="Pfam" id="PF07690">
    <property type="entry name" value="MFS_1"/>
    <property type="match status" value="1"/>
</dbReference>
<feature type="transmembrane region" description="Helical" evidence="5">
    <location>
        <begin position="208"/>
        <end position="227"/>
    </location>
</feature>
<accession>A0ABU6AHJ1</accession>
<organism evidence="7 8">
    <name type="scientific">Saccharopolyspora mangrovi</name>
    <dbReference type="NCBI Taxonomy" id="3082379"/>
    <lineage>
        <taxon>Bacteria</taxon>
        <taxon>Bacillati</taxon>
        <taxon>Actinomycetota</taxon>
        <taxon>Actinomycetes</taxon>
        <taxon>Pseudonocardiales</taxon>
        <taxon>Pseudonocardiaceae</taxon>
        <taxon>Saccharopolyspora</taxon>
    </lineage>
</organism>
<dbReference type="EMBL" id="JAWLNX010000022">
    <property type="protein sequence ID" value="MEB3370844.1"/>
    <property type="molecule type" value="Genomic_DNA"/>
</dbReference>
<sequence>MNLPVSTAPEAPPRALSTTALLALLSCGFLATYNFGSVNVALPAIGAALHTSHAWLELIMGGYAMCLAALLILGGRLGDAFGRRRVLLTGMIAFAVITSLTALAPDAAGIVVLRCLQGMASALTVPQVLAVIQATTTGHARVRAVGMFGGVAGFGGGVGMVLGGVLAGLGPEGWRLTLWVAVAIAVIALPGIGFVPETREQQRPPLDPVGVALLAALILAVLVPITLGPGTGWPLWTLLVLAISLPLLAGLLWWEHRYARTTGIPVLPGSVLGLRPMQVGLACTGIFFAGYGAFMYEYALATQSGMGYSAVRSGVSLASFALSFLVVSLLSGRLPWSAATTLRNGCLGQAAALLLLAGAVVAGWPAPPEWLVQIGLLLLGSSQALIFGPLVQTVMAQVPAHIAGLSGGLFSTTQQLFLAVGVAAYGAVFTVAAAHWGFGAAFAIGTSIQAASALVILLLTRLTRSSGS</sequence>
<keyword evidence="8" id="KW-1185">Reference proteome</keyword>
<dbReference type="RefSeq" id="WP_324268310.1">
    <property type="nucleotide sequence ID" value="NZ_JAWLNX010000022.1"/>
</dbReference>
<keyword evidence="3 5" id="KW-1133">Transmembrane helix</keyword>
<reference evidence="7 8" key="1">
    <citation type="submission" date="2023-10" db="EMBL/GenBank/DDBJ databases">
        <title>Saccharopolyspora sp. nov., isolated from mangrove soil.</title>
        <authorList>
            <person name="Lu Y."/>
            <person name="Liu W."/>
        </authorList>
    </citation>
    <scope>NUCLEOTIDE SEQUENCE [LARGE SCALE GENOMIC DNA]</scope>
    <source>
        <strain evidence="7 8">S2-29</strain>
    </source>
</reference>
<dbReference type="Proteomes" id="UP001327093">
    <property type="component" value="Unassembled WGS sequence"/>
</dbReference>
<dbReference type="SUPFAM" id="SSF103473">
    <property type="entry name" value="MFS general substrate transporter"/>
    <property type="match status" value="1"/>
</dbReference>
<dbReference type="InterPro" id="IPR036259">
    <property type="entry name" value="MFS_trans_sf"/>
</dbReference>
<evidence type="ECO:0000313" key="7">
    <source>
        <dbReference type="EMBL" id="MEB3370844.1"/>
    </source>
</evidence>
<dbReference type="PROSITE" id="PS50850">
    <property type="entry name" value="MFS"/>
    <property type="match status" value="1"/>
</dbReference>
<keyword evidence="2 5" id="KW-0812">Transmembrane</keyword>
<dbReference type="Gene3D" id="1.20.1250.20">
    <property type="entry name" value="MFS general substrate transporter like domains"/>
    <property type="match status" value="1"/>
</dbReference>
<evidence type="ECO:0000256" key="4">
    <source>
        <dbReference type="ARBA" id="ARBA00023136"/>
    </source>
</evidence>
<feature type="transmembrane region" description="Helical" evidence="5">
    <location>
        <begin position="314"/>
        <end position="334"/>
    </location>
</feature>
<proteinExistence type="predicted"/>
<evidence type="ECO:0000256" key="5">
    <source>
        <dbReference type="SAM" id="Phobius"/>
    </source>
</evidence>
<feature type="transmembrane region" description="Helical" evidence="5">
    <location>
        <begin position="440"/>
        <end position="459"/>
    </location>
</feature>
<dbReference type="PRINTS" id="PR01036">
    <property type="entry name" value="TCRTETB"/>
</dbReference>
<feature type="domain" description="Major facilitator superfamily (MFS) profile" evidence="6">
    <location>
        <begin position="20"/>
        <end position="464"/>
    </location>
</feature>
<feature type="transmembrane region" description="Helical" evidence="5">
    <location>
        <begin position="346"/>
        <end position="364"/>
    </location>
</feature>
<evidence type="ECO:0000256" key="3">
    <source>
        <dbReference type="ARBA" id="ARBA00022989"/>
    </source>
</evidence>
<feature type="transmembrane region" description="Helical" evidence="5">
    <location>
        <begin position="110"/>
        <end position="132"/>
    </location>
</feature>
<dbReference type="Gene3D" id="1.20.1720.10">
    <property type="entry name" value="Multidrug resistance protein D"/>
    <property type="match status" value="1"/>
</dbReference>
<comment type="caution">
    <text evidence="7">The sequence shown here is derived from an EMBL/GenBank/DDBJ whole genome shotgun (WGS) entry which is preliminary data.</text>
</comment>
<name>A0ABU6AHJ1_9PSEU</name>
<feature type="transmembrane region" description="Helical" evidence="5">
    <location>
        <begin position="176"/>
        <end position="196"/>
    </location>
</feature>
<protein>
    <submittedName>
        <fullName evidence="7">MFS transporter</fullName>
    </submittedName>
</protein>
<feature type="transmembrane region" description="Helical" evidence="5">
    <location>
        <begin position="53"/>
        <end position="74"/>
    </location>
</feature>
<comment type="subcellular location">
    <subcellularLocation>
        <location evidence="1">Cell membrane</location>
        <topology evidence="1">Multi-pass membrane protein</topology>
    </subcellularLocation>
</comment>
<evidence type="ECO:0000313" key="8">
    <source>
        <dbReference type="Proteomes" id="UP001327093"/>
    </source>
</evidence>
<evidence type="ECO:0000259" key="6">
    <source>
        <dbReference type="PROSITE" id="PS50850"/>
    </source>
</evidence>
<evidence type="ECO:0000256" key="1">
    <source>
        <dbReference type="ARBA" id="ARBA00004651"/>
    </source>
</evidence>
<feature type="transmembrane region" description="Helical" evidence="5">
    <location>
        <begin position="274"/>
        <end position="294"/>
    </location>
</feature>